<feature type="compositionally biased region" description="Polar residues" evidence="1">
    <location>
        <begin position="31"/>
        <end position="43"/>
    </location>
</feature>
<gene>
    <name evidence="2" type="ORF">VMCG_10228</name>
</gene>
<proteinExistence type="predicted"/>
<dbReference type="Proteomes" id="UP000283895">
    <property type="component" value="Unassembled WGS sequence"/>
</dbReference>
<evidence type="ECO:0000313" key="2">
    <source>
        <dbReference type="EMBL" id="ROV89463.1"/>
    </source>
</evidence>
<sequence>MRTRTQTRMKPYGHDQQHQYKLLRLSCPTTPLSSRMYTTSSPLEQPLPKSPTSDGNQFEEAPEKVWSFDNFADAIIKEAKAGTPGPGAGKTTEPSELAPLLRAPRVSAFQNVRLLLMDLFRRTLKYSLLPEVTAEPTTVGPNHGTPCWKVTIALDELGISATGHGSAMLLAEVAASIQFDLMLRSPETHAKLETFPRTEITSENATDIIQAYCKMMSLPAEELRRVVKKTEEGAYESTMFSGERQLGKPVVSAVKDLAKGINPLTVAHGIATGHSDFWPAGLENPFQAKIVVGEDRLKQLQALTRAAEKYYFTTTPGPGSNGSSQGSHYKIDRKDEDHGEDQSASKDATRSEYEDLDSFFSGLPFPPSTLRMMILGASIRCLEPAIILAALGKHDIYRHLAHDEKYQDNHLNPYVMNTVHGDHSDLILLFQRLRKISQKDSESKDNVEVARRLAKFDPSSIRSVSAAAKDIERILISAGLVGYPEKESYIQLPGSEVQVRAQPYGGQLNMNSPKMEIVRHLLALGFGRNIAQYGYGTLVPGALPELRVGTQNVHIGSPLRSPMNVKQLKKALENGPFVVLSGTSENPDGRGLTAQYSSPISTWQAVLFGEELALRGKTEIPRQPGAAQLVLNGWLPVLVKSEVPGLPDAHVRHMILEARKVLQRAMRKAMLDYIKHSWTSVEFYQLLKELPIGASMEGKNQNTVKGEENDTVKG</sequence>
<accession>A0A423VEP7</accession>
<feature type="compositionally biased region" description="Low complexity" evidence="1">
    <location>
        <begin position="313"/>
        <end position="327"/>
    </location>
</feature>
<dbReference type="EMBL" id="LKEA01000070">
    <property type="protein sequence ID" value="ROV89463.1"/>
    <property type="molecule type" value="Genomic_DNA"/>
</dbReference>
<evidence type="ECO:0000313" key="3">
    <source>
        <dbReference type="Proteomes" id="UP000283895"/>
    </source>
</evidence>
<feature type="compositionally biased region" description="Basic and acidic residues" evidence="1">
    <location>
        <begin position="329"/>
        <end position="350"/>
    </location>
</feature>
<protein>
    <submittedName>
        <fullName evidence="2">Uncharacterized protein</fullName>
    </submittedName>
</protein>
<organism evidence="2 3">
    <name type="scientific">Cytospora schulzeri</name>
    <dbReference type="NCBI Taxonomy" id="448051"/>
    <lineage>
        <taxon>Eukaryota</taxon>
        <taxon>Fungi</taxon>
        <taxon>Dikarya</taxon>
        <taxon>Ascomycota</taxon>
        <taxon>Pezizomycotina</taxon>
        <taxon>Sordariomycetes</taxon>
        <taxon>Sordariomycetidae</taxon>
        <taxon>Diaporthales</taxon>
        <taxon>Cytosporaceae</taxon>
        <taxon>Cytospora</taxon>
    </lineage>
</organism>
<dbReference type="STRING" id="356882.A0A423VEP7"/>
<feature type="region of interest" description="Disordered" evidence="1">
    <location>
        <begin position="313"/>
        <end position="350"/>
    </location>
</feature>
<keyword evidence="3" id="KW-1185">Reference proteome</keyword>
<evidence type="ECO:0000256" key="1">
    <source>
        <dbReference type="SAM" id="MobiDB-lite"/>
    </source>
</evidence>
<dbReference type="OrthoDB" id="5231302at2759"/>
<reference evidence="2 3" key="1">
    <citation type="submission" date="2015-09" db="EMBL/GenBank/DDBJ databases">
        <title>Host preference determinants of Valsa canker pathogens revealed by comparative genomics.</title>
        <authorList>
            <person name="Yin Z."/>
            <person name="Huang L."/>
        </authorList>
    </citation>
    <scope>NUCLEOTIDE SEQUENCE [LARGE SCALE GENOMIC DNA]</scope>
    <source>
        <strain evidence="2 3">03-1</strain>
    </source>
</reference>
<dbReference type="AlphaFoldDB" id="A0A423VEP7"/>
<name>A0A423VEP7_9PEZI</name>
<feature type="region of interest" description="Disordered" evidence="1">
    <location>
        <begin position="31"/>
        <end position="60"/>
    </location>
</feature>
<comment type="caution">
    <text evidence="2">The sequence shown here is derived from an EMBL/GenBank/DDBJ whole genome shotgun (WGS) entry which is preliminary data.</text>
</comment>